<evidence type="ECO:0000313" key="1">
    <source>
        <dbReference type="EMBL" id="CAA9236479.1"/>
    </source>
</evidence>
<feature type="non-terminal residue" evidence="1">
    <location>
        <position position="61"/>
    </location>
</feature>
<name>A0A6J4I0J8_9CHLR</name>
<reference evidence="1" key="1">
    <citation type="submission" date="2020-02" db="EMBL/GenBank/DDBJ databases">
        <authorList>
            <person name="Meier V. D."/>
        </authorList>
    </citation>
    <scope>NUCLEOTIDE SEQUENCE</scope>
    <source>
        <strain evidence="1">AVDCRST_MAG77</strain>
    </source>
</reference>
<gene>
    <name evidence="1" type="ORF">AVDCRST_MAG77-1492</name>
</gene>
<accession>A0A6J4I0J8</accession>
<feature type="non-terminal residue" evidence="1">
    <location>
        <position position="1"/>
    </location>
</feature>
<organism evidence="1">
    <name type="scientific">uncultured Chloroflexota bacterium</name>
    <dbReference type="NCBI Taxonomy" id="166587"/>
    <lineage>
        <taxon>Bacteria</taxon>
        <taxon>Bacillati</taxon>
        <taxon>Chloroflexota</taxon>
        <taxon>environmental samples</taxon>
    </lineage>
</organism>
<dbReference type="EMBL" id="CADCTC010000083">
    <property type="protein sequence ID" value="CAA9236479.1"/>
    <property type="molecule type" value="Genomic_DNA"/>
</dbReference>
<dbReference type="AlphaFoldDB" id="A0A6J4I0J8"/>
<protein>
    <submittedName>
        <fullName evidence="1">Magnesium and cobalt transport protein CorA</fullName>
    </submittedName>
</protein>
<sequence length="61" mass="6669">EDAHLADGDPSGADADRRYLWHEFREHARAQVGVRVSLRTGDDGAVLRVALHLLPPEALAV</sequence>
<proteinExistence type="predicted"/>